<comment type="caution">
    <text evidence="1">The sequence shown here is derived from an EMBL/GenBank/DDBJ whole genome shotgun (WGS) entry which is preliminary data.</text>
</comment>
<keyword evidence="2" id="KW-1185">Reference proteome</keyword>
<evidence type="ECO:0008006" key="3">
    <source>
        <dbReference type="Google" id="ProtNLM"/>
    </source>
</evidence>
<dbReference type="EMBL" id="ONZQ02000020">
    <property type="protein sequence ID" value="SPO07367.1"/>
    <property type="molecule type" value="Genomic_DNA"/>
</dbReference>
<accession>A0AAE8T0H9</accession>
<proteinExistence type="predicted"/>
<dbReference type="AlphaFoldDB" id="A0AAE8T0H9"/>
<gene>
    <name evidence="1" type="ORF">DNG_10061</name>
</gene>
<dbReference type="PANTHER" id="PTHR47785:SF5">
    <property type="entry name" value="ZN(II)2CYS6 TRANSCRIPTION FACTOR (EUROFUNG)"/>
    <property type="match status" value="1"/>
</dbReference>
<reference evidence="1" key="1">
    <citation type="submission" date="2018-03" db="EMBL/GenBank/DDBJ databases">
        <authorList>
            <person name="Guldener U."/>
        </authorList>
    </citation>
    <scope>NUCLEOTIDE SEQUENCE</scope>
</reference>
<sequence>MAVESILRWPPFAIEHPLLATQLGQATNKPVYTTEIDLSDLDRAAISQLVENFLATHHIKNPICDVEQLWKLVKGVDETGLQWDGSTCLMLLICSVSVLSAIDKDKDRGYSKRPDRLARAERYFQASQRRIGMVYHEHSLLAVQCSFLSAVYLMTTFRILAAWKAFAQAGTQFMAWLAVRGRIEPHHFGIGPGLVSENHTPAGSPMQHVEESLYWSCLKSELELRTELGYPGSPLNEMHYPHLYPSPPGPVSMTASFVRPNSDVERDRNLLEKGWFFYLGEIALRRILNEALSARYGADSWYYTTEWWTTTSQGNLRAYVEEFKLRLDTWYDTVPEPMHFPQSPGKPAGDQLRGILRAHLIDVLDVVYFPAVRAVVFEEISELGPYVLATARHALENAAKRLVISREGYWHRHQGTWLMIRTCSRSSLQLLAVAARARREPCLEELLPAGWKHLVAEVVEMIAYWEDESPDLGILLERLKMLM</sequence>
<organism evidence="1 2">
    <name type="scientific">Cephalotrichum gorgonifer</name>
    <dbReference type="NCBI Taxonomy" id="2041049"/>
    <lineage>
        <taxon>Eukaryota</taxon>
        <taxon>Fungi</taxon>
        <taxon>Dikarya</taxon>
        <taxon>Ascomycota</taxon>
        <taxon>Pezizomycotina</taxon>
        <taxon>Sordariomycetes</taxon>
        <taxon>Hypocreomycetidae</taxon>
        <taxon>Microascales</taxon>
        <taxon>Microascaceae</taxon>
        <taxon>Cephalotrichum</taxon>
    </lineage>
</organism>
<protein>
    <recommendedName>
        <fullName evidence="3">Transcription factor domain-containing protein</fullName>
    </recommendedName>
</protein>
<dbReference type="PANTHER" id="PTHR47785">
    <property type="entry name" value="ZN(II)2CYS6 TRANSCRIPTION FACTOR (EUROFUNG)-RELATED-RELATED"/>
    <property type="match status" value="1"/>
</dbReference>
<evidence type="ECO:0000313" key="1">
    <source>
        <dbReference type="EMBL" id="SPO07367.1"/>
    </source>
</evidence>
<dbReference type="InterPro" id="IPR053181">
    <property type="entry name" value="EcdB-like_regulator"/>
</dbReference>
<dbReference type="Proteomes" id="UP001187682">
    <property type="component" value="Unassembled WGS sequence"/>
</dbReference>
<evidence type="ECO:0000313" key="2">
    <source>
        <dbReference type="Proteomes" id="UP001187682"/>
    </source>
</evidence>
<dbReference type="CDD" id="cd12148">
    <property type="entry name" value="fungal_TF_MHR"/>
    <property type="match status" value="1"/>
</dbReference>
<name>A0AAE8T0H9_9PEZI</name>